<comment type="caution">
    <text evidence="2">The sequence shown here is derived from an EMBL/GenBank/DDBJ whole genome shotgun (WGS) entry which is preliminary data.</text>
</comment>
<gene>
    <name evidence="2" type="ORF">SAMEA2070301_03060</name>
</gene>
<dbReference type="Gene3D" id="3.40.50.1390">
    <property type="entry name" value="Resolvase, N-terminal catalytic domain"/>
    <property type="match status" value="1"/>
</dbReference>
<dbReference type="PANTHER" id="PTHR30461">
    <property type="entry name" value="DNA-INVERTASE FROM LAMBDOID PROPHAGE"/>
    <property type="match status" value="1"/>
</dbReference>
<dbReference type="InterPro" id="IPR050639">
    <property type="entry name" value="SSR_resolvase"/>
</dbReference>
<dbReference type="Proteomes" id="UP000185210">
    <property type="component" value="Unassembled WGS sequence"/>
</dbReference>
<dbReference type="RefSeq" id="WP_074292870.1">
    <property type="nucleotide sequence ID" value="NZ_FSFF01000001.1"/>
</dbReference>
<sequence length="107" mass="11823">MTTVTYTRAAQSSSKEIAGQQALCRDLCQRRGWEIATEYVDNGYGAFAHRPAFEAMVKAIESGQIQRVVIDAAYRISRSLADMNVFLDLTETHGVEVAIAQQALNAR</sequence>
<dbReference type="EMBL" id="FSHM01000004">
    <property type="protein sequence ID" value="SIB15983.1"/>
    <property type="molecule type" value="Genomic_DNA"/>
</dbReference>
<dbReference type="SMART" id="SM00857">
    <property type="entry name" value="Resolvase"/>
    <property type="match status" value="1"/>
</dbReference>
<dbReference type="GO" id="GO:0003677">
    <property type="term" value="F:DNA binding"/>
    <property type="evidence" value="ECO:0007669"/>
    <property type="project" value="InterPro"/>
</dbReference>
<name>A0AB38D0A9_9MYCO</name>
<dbReference type="Pfam" id="PF00239">
    <property type="entry name" value="Resolvase"/>
    <property type="match status" value="1"/>
</dbReference>
<dbReference type="PANTHER" id="PTHR30461:SF23">
    <property type="entry name" value="DNA RECOMBINASE-RELATED"/>
    <property type="match status" value="1"/>
</dbReference>
<dbReference type="SUPFAM" id="SSF53041">
    <property type="entry name" value="Resolvase-like"/>
    <property type="match status" value="1"/>
</dbReference>
<feature type="domain" description="Resolvase/invertase-type recombinase catalytic" evidence="1">
    <location>
        <begin position="3"/>
        <end position="105"/>
    </location>
</feature>
<reference evidence="2 3" key="1">
    <citation type="submission" date="2016-11" db="EMBL/GenBank/DDBJ databases">
        <authorList>
            <consortium name="Pathogen Informatics"/>
        </authorList>
    </citation>
    <scope>NUCLEOTIDE SEQUENCE [LARGE SCALE GENOMIC DNA]</scope>
    <source>
        <strain evidence="2 3">104</strain>
    </source>
</reference>
<evidence type="ECO:0000313" key="3">
    <source>
        <dbReference type="Proteomes" id="UP000185210"/>
    </source>
</evidence>
<protein>
    <submittedName>
        <fullName evidence="2">Recombinase</fullName>
    </submittedName>
</protein>
<organism evidence="2 3">
    <name type="scientific">Mycobacteroides abscessus subsp. abscessus</name>
    <dbReference type="NCBI Taxonomy" id="1185650"/>
    <lineage>
        <taxon>Bacteria</taxon>
        <taxon>Bacillati</taxon>
        <taxon>Actinomycetota</taxon>
        <taxon>Actinomycetes</taxon>
        <taxon>Mycobacteriales</taxon>
        <taxon>Mycobacteriaceae</taxon>
        <taxon>Mycobacteroides</taxon>
        <taxon>Mycobacteroides abscessus</taxon>
    </lineage>
</organism>
<evidence type="ECO:0000313" key="2">
    <source>
        <dbReference type="EMBL" id="SIB15983.1"/>
    </source>
</evidence>
<dbReference type="InterPro" id="IPR006119">
    <property type="entry name" value="Resolv_N"/>
</dbReference>
<dbReference type="GO" id="GO:0000150">
    <property type="term" value="F:DNA strand exchange activity"/>
    <property type="evidence" value="ECO:0007669"/>
    <property type="project" value="InterPro"/>
</dbReference>
<dbReference type="CDD" id="cd00338">
    <property type="entry name" value="Ser_Recombinase"/>
    <property type="match status" value="1"/>
</dbReference>
<accession>A0AB38D0A9</accession>
<dbReference type="AlphaFoldDB" id="A0AB38D0A9"/>
<evidence type="ECO:0000259" key="1">
    <source>
        <dbReference type="SMART" id="SM00857"/>
    </source>
</evidence>
<dbReference type="InterPro" id="IPR036162">
    <property type="entry name" value="Resolvase-like_N_sf"/>
</dbReference>
<proteinExistence type="predicted"/>